<dbReference type="Gene3D" id="1.50.40.10">
    <property type="entry name" value="Mitochondrial carrier domain"/>
    <property type="match status" value="1"/>
</dbReference>
<keyword evidence="6 11" id="KW-1133">Transmembrane helix</keyword>
<keyword evidence="7" id="KW-0496">Mitochondrion</keyword>
<dbReference type="InterPro" id="IPR023395">
    <property type="entry name" value="MCP_dom_sf"/>
</dbReference>
<keyword evidence="4" id="KW-0677">Repeat</keyword>
<evidence type="ECO:0000256" key="3">
    <source>
        <dbReference type="ARBA" id="ARBA00022692"/>
    </source>
</evidence>
<dbReference type="GO" id="GO:0055085">
    <property type="term" value="P:transmembrane transport"/>
    <property type="evidence" value="ECO:0007669"/>
    <property type="project" value="InterPro"/>
</dbReference>
<comment type="caution">
    <text evidence="12">The sequence shown here is derived from an EMBL/GenBank/DDBJ whole genome shotgun (WGS) entry which is preliminary data.</text>
</comment>
<comment type="similarity">
    <text evidence="10">Belongs to the mitochondrial carrier (TC 2.A.29) family.</text>
</comment>
<feature type="transmembrane region" description="Helical" evidence="11">
    <location>
        <begin position="335"/>
        <end position="353"/>
    </location>
</feature>
<evidence type="ECO:0008006" key="14">
    <source>
        <dbReference type="Google" id="ProtNLM"/>
    </source>
</evidence>
<evidence type="ECO:0000256" key="6">
    <source>
        <dbReference type="ARBA" id="ARBA00022989"/>
    </source>
</evidence>
<keyword evidence="5" id="KW-0999">Mitochondrion inner membrane</keyword>
<dbReference type="STRING" id="45357.A0A2V1ALY5"/>
<keyword evidence="2 10" id="KW-0813">Transport</keyword>
<organism evidence="12 13">
    <name type="scientific">Candidozyma haemuli</name>
    <dbReference type="NCBI Taxonomy" id="45357"/>
    <lineage>
        <taxon>Eukaryota</taxon>
        <taxon>Fungi</taxon>
        <taxon>Dikarya</taxon>
        <taxon>Ascomycota</taxon>
        <taxon>Saccharomycotina</taxon>
        <taxon>Pichiomycetes</taxon>
        <taxon>Metschnikowiaceae</taxon>
        <taxon>Candidozyma</taxon>
    </lineage>
</organism>
<sequence>MSSDAYERFKSIVKIESNASLLAGGVAGAISRTIVSPFERAKILLQLQGPEASHAYRGMFPTIWKMYKEEGWRGWFRGNTLNCIRIFPYSAVQFAVFEECKLFLLRYKPPGKPKTLTELDRLIAGSAGGIASVAATYPLDLVRARITIQTASLKKLNKGRLVKAPGVWDTLKDVYRNEGGFLALYKGIVPTTLGVAPYVAINFALYEHLRDKMDDSTRDFSNPFWKLGAGAFSSFVGGLLIYPLDLLRKRYQVASMAGGELGFQYKSVTHALVSIFKDEGFLGAYKGLTANLYKIVPSMAVSWLCYDTMKIAARILMNQAKKNSRPVVAVPVEMYPLFAAMGVAVVSLGYFTYRHFAYDQQLRLWKNADLSRVDDVLNKAAEKAKNEESEE</sequence>
<evidence type="ECO:0000256" key="11">
    <source>
        <dbReference type="SAM" id="Phobius"/>
    </source>
</evidence>
<evidence type="ECO:0000313" key="13">
    <source>
        <dbReference type="Proteomes" id="UP000244309"/>
    </source>
</evidence>
<accession>A0A2V1ALY5</accession>
<evidence type="ECO:0000256" key="8">
    <source>
        <dbReference type="ARBA" id="ARBA00023136"/>
    </source>
</evidence>
<dbReference type="AlphaFoldDB" id="A0A2V1ALY5"/>
<evidence type="ECO:0000313" key="12">
    <source>
        <dbReference type="EMBL" id="PVH18785.1"/>
    </source>
</evidence>
<proteinExistence type="inferred from homology"/>
<dbReference type="SUPFAM" id="SSF103506">
    <property type="entry name" value="Mitochondrial carrier"/>
    <property type="match status" value="1"/>
</dbReference>
<feature type="transmembrane region" description="Helical" evidence="11">
    <location>
        <begin position="224"/>
        <end position="242"/>
    </location>
</feature>
<dbReference type="EMBL" id="PKFO01000001">
    <property type="protein sequence ID" value="PVH18785.1"/>
    <property type="molecule type" value="Genomic_DNA"/>
</dbReference>
<evidence type="ECO:0000256" key="7">
    <source>
        <dbReference type="ARBA" id="ARBA00023128"/>
    </source>
</evidence>
<feature type="repeat" description="Solcar" evidence="9">
    <location>
        <begin position="119"/>
        <end position="212"/>
    </location>
</feature>
<dbReference type="RefSeq" id="XP_025339725.1">
    <property type="nucleotide sequence ID" value="XM_025484794.1"/>
</dbReference>
<reference evidence="12 13" key="1">
    <citation type="submission" date="2017-12" db="EMBL/GenBank/DDBJ databases">
        <title>Genome Sequence of a Multidrug-Resistant Candida haemulonii Isolate from a Patient with Chronic Leg Ulcers in Israel.</title>
        <authorList>
            <person name="Chow N.A."/>
            <person name="Gade L."/>
            <person name="Batra D."/>
            <person name="Rowe L.A."/>
            <person name="Ben-Ami R."/>
            <person name="Loparev V.N."/>
            <person name="Litvintseva A.P."/>
        </authorList>
    </citation>
    <scope>NUCLEOTIDE SEQUENCE [LARGE SCALE GENOMIC DNA]</scope>
    <source>
        <strain evidence="12 13">B11899</strain>
    </source>
</reference>
<keyword evidence="13" id="KW-1185">Reference proteome</keyword>
<dbReference type="PRINTS" id="PR00926">
    <property type="entry name" value="MITOCARRIER"/>
</dbReference>
<dbReference type="OrthoDB" id="270584at2759"/>
<protein>
    <recommendedName>
        <fullName evidence="14">Mitochondrial thiamine pyrophosphate carrier 1</fullName>
    </recommendedName>
</protein>
<comment type="subcellular location">
    <subcellularLocation>
        <location evidence="1">Mitochondrion inner membrane</location>
        <topology evidence="1">Multi-pass membrane protein</topology>
    </subcellularLocation>
</comment>
<evidence type="ECO:0000256" key="1">
    <source>
        <dbReference type="ARBA" id="ARBA00004448"/>
    </source>
</evidence>
<dbReference type="Pfam" id="PF06522">
    <property type="entry name" value="B12D"/>
    <property type="match status" value="1"/>
</dbReference>
<evidence type="ECO:0000256" key="4">
    <source>
        <dbReference type="ARBA" id="ARBA00022737"/>
    </source>
</evidence>
<evidence type="ECO:0000256" key="9">
    <source>
        <dbReference type="PROSITE-ProRule" id="PRU00282"/>
    </source>
</evidence>
<evidence type="ECO:0000256" key="2">
    <source>
        <dbReference type="ARBA" id="ARBA00022448"/>
    </source>
</evidence>
<dbReference type="GO" id="GO:0005743">
    <property type="term" value="C:mitochondrial inner membrane"/>
    <property type="evidence" value="ECO:0007669"/>
    <property type="project" value="UniProtKB-SubCell"/>
</dbReference>
<evidence type="ECO:0000256" key="5">
    <source>
        <dbReference type="ARBA" id="ARBA00022792"/>
    </source>
</evidence>
<keyword evidence="3 9" id="KW-0812">Transmembrane</keyword>
<evidence type="ECO:0000256" key="10">
    <source>
        <dbReference type="RuleBase" id="RU000488"/>
    </source>
</evidence>
<feature type="repeat" description="Solcar" evidence="9">
    <location>
        <begin position="221"/>
        <end position="312"/>
    </location>
</feature>
<feature type="transmembrane region" description="Helical" evidence="11">
    <location>
        <begin position="182"/>
        <end position="204"/>
    </location>
</feature>
<dbReference type="PANTHER" id="PTHR24089">
    <property type="entry name" value="SOLUTE CARRIER FAMILY 25"/>
    <property type="match status" value="1"/>
</dbReference>
<dbReference type="InterPro" id="IPR010530">
    <property type="entry name" value="B12D"/>
</dbReference>
<keyword evidence="8 9" id="KW-0472">Membrane</keyword>
<dbReference type="VEuPathDB" id="FungiDB:CXQ85_001074"/>
<dbReference type="InterPro" id="IPR018108">
    <property type="entry name" value="MCP_transmembrane"/>
</dbReference>
<name>A0A2V1ALY5_9ASCO</name>
<dbReference type="GeneID" id="37006405"/>
<dbReference type="Pfam" id="PF00153">
    <property type="entry name" value="Mito_carr"/>
    <property type="match status" value="3"/>
</dbReference>
<feature type="repeat" description="Solcar" evidence="9">
    <location>
        <begin position="15"/>
        <end position="103"/>
    </location>
</feature>
<dbReference type="Proteomes" id="UP000244309">
    <property type="component" value="Unassembled WGS sequence"/>
</dbReference>
<dbReference type="PROSITE" id="PS50920">
    <property type="entry name" value="SOLCAR"/>
    <property type="match status" value="3"/>
</dbReference>
<dbReference type="InterPro" id="IPR002067">
    <property type="entry name" value="MCP"/>
</dbReference>
<gene>
    <name evidence="12" type="ORF">CXQ85_001074</name>
</gene>